<comment type="caution">
    <text evidence="1">The sequence shown here is derived from an EMBL/GenBank/DDBJ whole genome shotgun (WGS) entry which is preliminary data.</text>
</comment>
<sequence length="118" mass="11939">MPVAGETGAPAGAVYDGDGRLVLGSGPTFSLGLVTDCAFQAVLHNLDEPGNTIEPEDRLWLLPEGLVPGAALPEHVLASLAAVVRAGGKVVVMADGAEVGNWACEAIERALDAHQGSA</sequence>
<proteinExistence type="predicted"/>
<evidence type="ECO:0000313" key="2">
    <source>
        <dbReference type="Proteomes" id="UP000249135"/>
    </source>
</evidence>
<protein>
    <submittedName>
        <fullName evidence="1">Uncharacterized protein</fullName>
    </submittedName>
</protein>
<accession>A0A2W5PTY7</accession>
<organism evidence="1 2">
    <name type="scientific">Variovorax paradoxus</name>
    <dbReference type="NCBI Taxonomy" id="34073"/>
    <lineage>
        <taxon>Bacteria</taxon>
        <taxon>Pseudomonadati</taxon>
        <taxon>Pseudomonadota</taxon>
        <taxon>Betaproteobacteria</taxon>
        <taxon>Burkholderiales</taxon>
        <taxon>Comamonadaceae</taxon>
        <taxon>Variovorax</taxon>
    </lineage>
</organism>
<name>A0A2W5PTY7_VARPD</name>
<reference evidence="1 2" key="1">
    <citation type="submission" date="2017-08" db="EMBL/GenBank/DDBJ databases">
        <title>Infants hospitalized years apart are colonized by the same room-sourced microbial strains.</title>
        <authorList>
            <person name="Brooks B."/>
            <person name="Olm M.R."/>
            <person name="Firek B.A."/>
            <person name="Baker R."/>
            <person name="Thomas B.C."/>
            <person name="Morowitz M.J."/>
            <person name="Banfield J.F."/>
        </authorList>
    </citation>
    <scope>NUCLEOTIDE SEQUENCE [LARGE SCALE GENOMIC DNA]</scope>
    <source>
        <strain evidence="1">S2_005_003_R2_41</strain>
    </source>
</reference>
<evidence type="ECO:0000313" key="1">
    <source>
        <dbReference type="EMBL" id="PZQ68258.1"/>
    </source>
</evidence>
<dbReference type="AlphaFoldDB" id="A0A2W5PTY7"/>
<dbReference type="Proteomes" id="UP000249135">
    <property type="component" value="Unassembled WGS sequence"/>
</dbReference>
<dbReference type="EMBL" id="QFPP01000326">
    <property type="protein sequence ID" value="PZQ68258.1"/>
    <property type="molecule type" value="Genomic_DNA"/>
</dbReference>
<gene>
    <name evidence="1" type="ORF">DI563_20625</name>
</gene>